<reference evidence="7" key="1">
    <citation type="journal article" date="2019" name="Int. J. Syst. Evol. Microbiol.">
        <title>The Global Catalogue of Microorganisms (GCM) 10K type strain sequencing project: providing services to taxonomists for standard genome sequencing and annotation.</title>
        <authorList>
            <consortium name="The Broad Institute Genomics Platform"/>
            <consortium name="The Broad Institute Genome Sequencing Center for Infectious Disease"/>
            <person name="Wu L."/>
            <person name="Ma J."/>
        </authorList>
    </citation>
    <scope>NUCLEOTIDE SEQUENCE [LARGE SCALE GENOMIC DNA]</scope>
    <source>
        <strain evidence="7">JCM 17906</strain>
    </source>
</reference>
<dbReference type="InterPro" id="IPR027806">
    <property type="entry name" value="HARBI1_dom"/>
</dbReference>
<feature type="domain" description="Transposase Helix-turn-helix" evidence="5">
    <location>
        <begin position="34"/>
        <end position="84"/>
    </location>
</feature>
<gene>
    <name evidence="6" type="ORF">GCM10023175_21890</name>
</gene>
<comment type="caution">
    <text evidence="6">The sequence shown here is derived from an EMBL/GenBank/DDBJ whole genome shotgun (WGS) entry which is preliminary data.</text>
</comment>
<comment type="cofactor">
    <cofactor evidence="1">
        <name>a divalent metal cation</name>
        <dbReference type="ChEBI" id="CHEBI:60240"/>
    </cofactor>
</comment>
<sequence>MPSYPAGLSVSNHALITLSDALRSRRAKVGTRWRRLSAGDQAVLVLAHLRKGDTYAELAAGYGIGTTTVFRYITEAIEVLAALAPTLATAMAVIKAKAFVILDGTLLRIDRVGMGSGRDRPYYSGKHKCHGVNVQVISDPAGRLVWASAALPGARHDMGAAREHGILDALQAAQVKVIADNGYRGSGFEVPQRRRPKDPETGERRKLSRNQRDVNSAHARQRGPGERANAVLKAWRVLRKIRCCPRRATDLVKTVLVLSLAR</sequence>
<organism evidence="6 7">
    <name type="scientific">Pseudonocardia xishanensis</name>
    <dbReference type="NCBI Taxonomy" id="630995"/>
    <lineage>
        <taxon>Bacteria</taxon>
        <taxon>Bacillati</taxon>
        <taxon>Actinomycetota</taxon>
        <taxon>Actinomycetes</taxon>
        <taxon>Pseudonocardiales</taxon>
        <taxon>Pseudonocardiaceae</taxon>
        <taxon>Pseudonocardia</taxon>
    </lineage>
</organism>
<dbReference type="Pfam" id="PF13613">
    <property type="entry name" value="HTH_Tnp_4"/>
    <property type="match status" value="1"/>
</dbReference>
<evidence type="ECO:0000259" key="5">
    <source>
        <dbReference type="Pfam" id="PF13613"/>
    </source>
</evidence>
<evidence type="ECO:0000256" key="3">
    <source>
        <dbReference type="SAM" id="MobiDB-lite"/>
    </source>
</evidence>
<evidence type="ECO:0000259" key="4">
    <source>
        <dbReference type="Pfam" id="PF13359"/>
    </source>
</evidence>
<feature type="region of interest" description="Disordered" evidence="3">
    <location>
        <begin position="188"/>
        <end position="226"/>
    </location>
</feature>
<feature type="domain" description="DDE Tnp4" evidence="4">
    <location>
        <begin position="102"/>
        <end position="258"/>
    </location>
</feature>
<dbReference type="Pfam" id="PF13359">
    <property type="entry name" value="DDE_Tnp_4"/>
    <property type="match status" value="1"/>
</dbReference>
<keyword evidence="2" id="KW-0479">Metal-binding</keyword>
<name>A0ABP8RQW2_9PSEU</name>
<evidence type="ECO:0000313" key="6">
    <source>
        <dbReference type="EMBL" id="GAA4544160.1"/>
    </source>
</evidence>
<dbReference type="RefSeq" id="WP_345415508.1">
    <property type="nucleotide sequence ID" value="NZ_BAABGT010000029.1"/>
</dbReference>
<proteinExistence type="predicted"/>
<keyword evidence="7" id="KW-1185">Reference proteome</keyword>
<evidence type="ECO:0000256" key="2">
    <source>
        <dbReference type="ARBA" id="ARBA00022723"/>
    </source>
</evidence>
<dbReference type="Proteomes" id="UP001501598">
    <property type="component" value="Unassembled WGS sequence"/>
</dbReference>
<evidence type="ECO:0000256" key="1">
    <source>
        <dbReference type="ARBA" id="ARBA00001968"/>
    </source>
</evidence>
<protein>
    <submittedName>
        <fullName evidence="6">Transposase family protein</fullName>
    </submittedName>
</protein>
<evidence type="ECO:0000313" key="7">
    <source>
        <dbReference type="Proteomes" id="UP001501598"/>
    </source>
</evidence>
<dbReference type="InterPro" id="IPR027805">
    <property type="entry name" value="Transposase_HTH_dom"/>
</dbReference>
<dbReference type="EMBL" id="BAABGT010000029">
    <property type="protein sequence ID" value="GAA4544160.1"/>
    <property type="molecule type" value="Genomic_DNA"/>
</dbReference>
<accession>A0ABP8RQW2</accession>